<comment type="similarity">
    <text evidence="10 11">Belongs to the TonB-dependent receptor family.</text>
</comment>
<dbReference type="Pfam" id="PF07715">
    <property type="entry name" value="Plug"/>
    <property type="match status" value="1"/>
</dbReference>
<evidence type="ECO:0000259" key="13">
    <source>
        <dbReference type="Pfam" id="PF07715"/>
    </source>
</evidence>
<dbReference type="GO" id="GO:0044718">
    <property type="term" value="P:siderophore transmembrane transport"/>
    <property type="evidence" value="ECO:0007669"/>
    <property type="project" value="TreeGrafter"/>
</dbReference>
<accession>A0A0F3GRJ8</accession>
<dbReference type="CDD" id="cd01347">
    <property type="entry name" value="ligand_gated_channel"/>
    <property type="match status" value="1"/>
</dbReference>
<keyword evidence="4 10" id="KW-0812">Transmembrane</keyword>
<dbReference type="Gene3D" id="2.40.170.20">
    <property type="entry name" value="TonB-dependent receptor, beta-barrel domain"/>
    <property type="match status" value="1"/>
</dbReference>
<evidence type="ECO:0000256" key="8">
    <source>
        <dbReference type="ARBA" id="ARBA00023170"/>
    </source>
</evidence>
<dbReference type="EMBL" id="LACI01001386">
    <property type="protein sequence ID" value="KJU84579.1"/>
    <property type="molecule type" value="Genomic_DNA"/>
</dbReference>
<evidence type="ECO:0000313" key="14">
    <source>
        <dbReference type="EMBL" id="KJU84579.1"/>
    </source>
</evidence>
<evidence type="ECO:0000256" key="6">
    <source>
        <dbReference type="ARBA" id="ARBA00023077"/>
    </source>
</evidence>
<protein>
    <submittedName>
        <fullName evidence="14">TonB-dependent receptor</fullName>
    </submittedName>
</protein>
<dbReference type="Gene3D" id="2.170.130.10">
    <property type="entry name" value="TonB-dependent receptor, plug domain"/>
    <property type="match status" value="1"/>
</dbReference>
<evidence type="ECO:0000256" key="9">
    <source>
        <dbReference type="ARBA" id="ARBA00023237"/>
    </source>
</evidence>
<keyword evidence="6 11" id="KW-0798">TonB box</keyword>
<evidence type="ECO:0000256" key="7">
    <source>
        <dbReference type="ARBA" id="ARBA00023136"/>
    </source>
</evidence>
<evidence type="ECO:0000256" key="1">
    <source>
        <dbReference type="ARBA" id="ARBA00004571"/>
    </source>
</evidence>
<dbReference type="PROSITE" id="PS52016">
    <property type="entry name" value="TONB_DEPENDENT_REC_3"/>
    <property type="match status" value="1"/>
</dbReference>
<dbReference type="GO" id="GO:0015344">
    <property type="term" value="F:siderophore uptake transmembrane transporter activity"/>
    <property type="evidence" value="ECO:0007669"/>
    <property type="project" value="TreeGrafter"/>
</dbReference>
<evidence type="ECO:0000256" key="11">
    <source>
        <dbReference type="RuleBase" id="RU003357"/>
    </source>
</evidence>
<dbReference type="InterPro" id="IPR000531">
    <property type="entry name" value="Beta-barrel_TonB"/>
</dbReference>
<dbReference type="AlphaFoldDB" id="A0A0F3GRJ8"/>
<dbReference type="PANTHER" id="PTHR30069">
    <property type="entry name" value="TONB-DEPENDENT OUTER MEMBRANE RECEPTOR"/>
    <property type="match status" value="1"/>
</dbReference>
<dbReference type="Proteomes" id="UP000033423">
    <property type="component" value="Unassembled WGS sequence"/>
</dbReference>
<keyword evidence="9 10" id="KW-0998">Cell outer membrane</keyword>
<feature type="domain" description="TonB-dependent receptor plug" evidence="13">
    <location>
        <begin position="2"/>
        <end position="101"/>
    </location>
</feature>
<evidence type="ECO:0000256" key="5">
    <source>
        <dbReference type="ARBA" id="ARBA00022729"/>
    </source>
</evidence>
<dbReference type="GO" id="GO:0009279">
    <property type="term" value="C:cell outer membrane"/>
    <property type="evidence" value="ECO:0007669"/>
    <property type="project" value="UniProtKB-SubCell"/>
</dbReference>
<keyword evidence="5" id="KW-0732">Signal</keyword>
<dbReference type="InterPro" id="IPR039426">
    <property type="entry name" value="TonB-dep_rcpt-like"/>
</dbReference>
<keyword evidence="8 14" id="KW-0675">Receptor</keyword>
<sequence length="623" mass="69862">MVTVLLADDLKRRGVRNVIEALNLVPGVMANDRLLSKSAVVRGIGGAFLGTKFMYMVDSIPLNMNFENVFEFLFPIDMVERIEVMQGAGSVVYGRWAYAGVVNIVTHKSEQSLYGGYGSFSSYNGGGNFFYEDKANALKISLNAASMGNNRSGVQSGPDVLYGTPNQGVSQAPGPINDKSRLLASVLNVSYKDLYLKGVGYYDGYGGGYGFTGALPVLDDRLVAKNSTYAAELGWQKEVTDNIKPKVYIGFKKTGYILDKIWIFPPGYNNYYTYKDGMRLTTHYAEQSTYSGVEVNVGNLWKDNTLLAGVEYEETRTMDTWMEMNYDPTTGEPLDVPQRFTGDRNYLREHIKRNRRSAFIQDQYDITDMLTLTTGARFEGYNDAGQNVSPMVSLLYKPHKQHILKLQLTKAFRPPTFVEMYAPSAAAQGNPNLHSETIRTLEFQYMYKTTPFTAKAMTFYSLIDNLITTEKNAYINKTDGATSKGAELELEFRPLERLTLDGNVSYAYTHDNQTGKELAEATRWLGNVGATYQFTRDMYLNLQDRYVGPTARGATSTADALKGYNITNITLSAENVIAKGVTIRTGIKNIFDSDVRTMSSIGFSEDYRQPGRQWWISLYKRFE</sequence>
<proteinExistence type="inferred from homology"/>
<comment type="subcellular location">
    <subcellularLocation>
        <location evidence="1 10">Cell outer membrane</location>
        <topology evidence="1 10">Multi-pass membrane protein</topology>
    </subcellularLocation>
</comment>
<evidence type="ECO:0000256" key="4">
    <source>
        <dbReference type="ARBA" id="ARBA00022692"/>
    </source>
</evidence>
<dbReference type="SUPFAM" id="SSF56935">
    <property type="entry name" value="Porins"/>
    <property type="match status" value="1"/>
</dbReference>
<dbReference type="Pfam" id="PF00593">
    <property type="entry name" value="TonB_dep_Rec_b-barrel"/>
    <property type="match status" value="1"/>
</dbReference>
<feature type="domain" description="TonB-dependent receptor-like beta-barrel" evidence="12">
    <location>
        <begin position="190"/>
        <end position="590"/>
    </location>
</feature>
<dbReference type="PATRIC" id="fig|29290.4.peg.4261"/>
<dbReference type="InterPro" id="IPR037066">
    <property type="entry name" value="Plug_dom_sf"/>
</dbReference>
<gene>
    <name evidence="14" type="ORF">MBAV_003229</name>
</gene>
<evidence type="ECO:0000259" key="12">
    <source>
        <dbReference type="Pfam" id="PF00593"/>
    </source>
</evidence>
<keyword evidence="3 10" id="KW-1134">Transmembrane beta strand</keyword>
<organism evidence="14 15">
    <name type="scientific">Candidatus Magnetobacterium bavaricum</name>
    <dbReference type="NCBI Taxonomy" id="29290"/>
    <lineage>
        <taxon>Bacteria</taxon>
        <taxon>Pseudomonadati</taxon>
        <taxon>Nitrospirota</taxon>
        <taxon>Thermodesulfovibrionia</taxon>
        <taxon>Thermodesulfovibrionales</taxon>
        <taxon>Candidatus Magnetobacteriaceae</taxon>
        <taxon>Candidatus Magnetobacterium</taxon>
    </lineage>
</organism>
<evidence type="ECO:0000256" key="10">
    <source>
        <dbReference type="PROSITE-ProRule" id="PRU01360"/>
    </source>
</evidence>
<comment type="caution">
    <text evidence="14">The sequence shown here is derived from an EMBL/GenBank/DDBJ whole genome shotgun (WGS) entry which is preliminary data.</text>
</comment>
<keyword evidence="2 10" id="KW-0813">Transport</keyword>
<evidence type="ECO:0000313" key="15">
    <source>
        <dbReference type="Proteomes" id="UP000033423"/>
    </source>
</evidence>
<dbReference type="InterPro" id="IPR012910">
    <property type="entry name" value="Plug_dom"/>
</dbReference>
<reference evidence="14 15" key="1">
    <citation type="submission" date="2015-02" db="EMBL/GenBank/DDBJ databases">
        <title>Single-cell genomics of uncultivated deep-branching MTB reveals a conserved set of magnetosome genes.</title>
        <authorList>
            <person name="Kolinko S."/>
            <person name="Richter M."/>
            <person name="Glockner F.O."/>
            <person name="Brachmann A."/>
            <person name="Schuler D."/>
        </authorList>
    </citation>
    <scope>NUCLEOTIDE SEQUENCE [LARGE SCALE GENOMIC DNA]</scope>
    <source>
        <strain evidence="14">TM-1</strain>
    </source>
</reference>
<evidence type="ECO:0000256" key="2">
    <source>
        <dbReference type="ARBA" id="ARBA00022448"/>
    </source>
</evidence>
<keyword evidence="15" id="KW-1185">Reference proteome</keyword>
<evidence type="ECO:0000256" key="3">
    <source>
        <dbReference type="ARBA" id="ARBA00022452"/>
    </source>
</evidence>
<name>A0A0F3GRJ8_9BACT</name>
<dbReference type="InterPro" id="IPR036942">
    <property type="entry name" value="Beta-barrel_TonB_sf"/>
</dbReference>
<keyword evidence="7 10" id="KW-0472">Membrane</keyword>
<dbReference type="PANTHER" id="PTHR30069:SF29">
    <property type="entry name" value="HEMOGLOBIN AND HEMOGLOBIN-HAPTOGLOBIN-BINDING PROTEIN 1-RELATED"/>
    <property type="match status" value="1"/>
</dbReference>